<dbReference type="Proteomes" id="UP001162162">
    <property type="component" value="Unassembled WGS sequence"/>
</dbReference>
<evidence type="ECO:0000259" key="4">
    <source>
        <dbReference type="Pfam" id="PF17921"/>
    </source>
</evidence>
<proteinExistence type="predicted"/>
<dbReference type="AlphaFoldDB" id="A0AAV8XME7"/>
<keyword evidence="7" id="KW-1185">Reference proteome</keyword>
<dbReference type="PANTHER" id="PTHR37984:SF15">
    <property type="entry name" value="INTEGRASE CATALYTIC DOMAIN-CONTAINING PROTEIN"/>
    <property type="match status" value="1"/>
</dbReference>
<dbReference type="Gene3D" id="2.40.70.10">
    <property type="entry name" value="Acid Proteases"/>
    <property type="match status" value="1"/>
</dbReference>
<dbReference type="Pfam" id="PF13650">
    <property type="entry name" value="Asp_protease_2"/>
    <property type="match status" value="1"/>
</dbReference>
<name>A0AAV8XME7_9CUCU</name>
<comment type="caution">
    <text evidence="6">The sequence shown here is derived from an EMBL/GenBank/DDBJ whole genome shotgun (WGS) entry which is preliminary data.</text>
</comment>
<sequence>MSHFTGESFSWAHRALVASLVEKKSDSKRMKSDDWRMNDDGRRTVRRQKGERKSDDRRTNNDDERTVRRQNDDDRRTVRRQKGERKSDGRRTNGGDRRTVRRQKGERNSDGKRTNGGDRRTNDDDKRTETRRRGVGQKVNRIEKEFQENREEIERRLERRLEDTKRQVQKEILEKIEGLEHQLHRTSIADSGDCSTSPATPLQHSSLMHTERSVHKMLKPPTYDGQSSWSMYRRQFEAAAKANGWTPQEMATSLVISLRGQALEILQSIPEEQQNDYDRIVGALEIRYGHKYLRQVYQSQIKSRQQRSNESLQEYEADIERLIHLAYPQAPKEFLEQIGIQTFIDGLVDTEMQQALRLGRHTTISDALVAALEFKAAKEASRSYKSRITSKKFGKRQLVDARGRVSTTYTQCPKISVSKISSDERSLIVHGYLDDKWCSFVIDTGATRIILRPDILPKSSKELSRHVKLETATGELIPVHGELNVKIQLGSKIMYHRVLTADIRDDCILGLDILSKHGFVVDVKNKTIQIQNEEIVMAPKLQDYNKSRRIIVEEDIQIPQGSENIIIAKLDGNGLSTGIVEASERNDGLLVARSLVQMNNQIPVRIANISDKKIILKKNEVLGRCEPVERVVKCEEVNRAQLNQTKWIMNFKNPEGQVARWMERLQQYDFKIMHRSGKTHGNADTLSRRPCLEHKCRYCQKIETKESSYETCNELLMATTIEVEDEWSSEELKKSQKKDSDLKLIRNWLKNGVRPTWQEVSRYGTTIKGYWAQWSSLCLRDGLLHRKWESPDGVSAVYQLVLPKARIHQVLEELHSSPSGGHFGVTRTLARVRDRFYWVNCRRDVEEWCKRCDLCSAKKGTKNKKPWDWDKLVPLFLLSYRSSQHESTTYTPSMLTSGREMKLPTDLILGHPVEENQERSLPEFVEDLRERMDRIHQFAREKLKIHSDKMKQRLDTTSTKTAFKPGDAVWLYAPKRTKGKSPKLQSNWEGPYTIIKKINDLVYRIQLSPRSKPKVVHLERLAKYTGHNPPEWFVVEDPPPRTEDSVIRDE</sequence>
<feature type="compositionally biased region" description="Basic and acidic residues" evidence="3">
    <location>
        <begin position="51"/>
        <end position="76"/>
    </location>
</feature>
<accession>A0AAV8XME7</accession>
<feature type="coiled-coil region" evidence="2">
    <location>
        <begin position="139"/>
        <end position="174"/>
    </location>
</feature>
<dbReference type="EC" id="2.7.7.49" evidence="1"/>
<dbReference type="PROSITE" id="PS00141">
    <property type="entry name" value="ASP_PROTEASE"/>
    <property type="match status" value="1"/>
</dbReference>
<dbReference type="EMBL" id="JAPWTK010000454">
    <property type="protein sequence ID" value="KAJ8940084.1"/>
    <property type="molecule type" value="Genomic_DNA"/>
</dbReference>
<reference evidence="6" key="1">
    <citation type="journal article" date="2023" name="Insect Mol. Biol.">
        <title>Genome sequencing provides insights into the evolution of gene families encoding plant cell wall-degrading enzymes in longhorned beetles.</title>
        <authorList>
            <person name="Shin N.R."/>
            <person name="Okamura Y."/>
            <person name="Kirsch R."/>
            <person name="Pauchet Y."/>
        </authorList>
    </citation>
    <scope>NUCLEOTIDE SEQUENCE</scope>
    <source>
        <strain evidence="6">AMC_N1</strain>
    </source>
</reference>
<dbReference type="GO" id="GO:0004190">
    <property type="term" value="F:aspartic-type endopeptidase activity"/>
    <property type="evidence" value="ECO:0007669"/>
    <property type="project" value="InterPro"/>
</dbReference>
<dbReference type="InterPro" id="IPR021109">
    <property type="entry name" value="Peptidase_aspartic_dom_sf"/>
</dbReference>
<dbReference type="InterPro" id="IPR001969">
    <property type="entry name" value="Aspartic_peptidase_AS"/>
</dbReference>
<evidence type="ECO:0000256" key="3">
    <source>
        <dbReference type="SAM" id="MobiDB-lite"/>
    </source>
</evidence>
<feature type="region of interest" description="Disordered" evidence="3">
    <location>
        <begin position="22"/>
        <end position="137"/>
    </location>
</feature>
<evidence type="ECO:0000256" key="1">
    <source>
        <dbReference type="ARBA" id="ARBA00012493"/>
    </source>
</evidence>
<evidence type="ECO:0000256" key="2">
    <source>
        <dbReference type="SAM" id="Coils"/>
    </source>
</evidence>
<dbReference type="FunFam" id="1.10.340.70:FF:000001">
    <property type="entry name" value="Retrovirus-related Pol polyprotein from transposon gypsy-like Protein"/>
    <property type="match status" value="1"/>
</dbReference>
<dbReference type="SUPFAM" id="SSF50630">
    <property type="entry name" value="Acid proteases"/>
    <property type="match status" value="1"/>
</dbReference>
<protein>
    <recommendedName>
        <fullName evidence="1">RNA-directed DNA polymerase</fullName>
        <ecNumber evidence="1">2.7.7.49</ecNumber>
    </recommendedName>
</protein>
<feature type="domain" description="Integrase zinc-binding" evidence="4">
    <location>
        <begin position="803"/>
        <end position="859"/>
    </location>
</feature>
<gene>
    <name evidence="6" type="ORF">NQ318_022562</name>
</gene>
<evidence type="ECO:0000259" key="5">
    <source>
        <dbReference type="Pfam" id="PF22938"/>
    </source>
</evidence>
<keyword evidence="2" id="KW-0175">Coiled coil</keyword>
<dbReference type="Gene3D" id="1.10.340.70">
    <property type="match status" value="1"/>
</dbReference>
<evidence type="ECO:0000313" key="6">
    <source>
        <dbReference type="EMBL" id="KAJ8940084.1"/>
    </source>
</evidence>
<dbReference type="PANTHER" id="PTHR37984">
    <property type="entry name" value="PROTEIN CBG26694"/>
    <property type="match status" value="1"/>
</dbReference>
<feature type="compositionally biased region" description="Basic and acidic residues" evidence="3">
    <location>
        <begin position="84"/>
        <end position="132"/>
    </location>
</feature>
<dbReference type="GO" id="GO:0006508">
    <property type="term" value="P:proteolysis"/>
    <property type="evidence" value="ECO:0007669"/>
    <property type="project" value="InterPro"/>
</dbReference>
<dbReference type="InterPro" id="IPR041588">
    <property type="entry name" value="Integrase_H2C2"/>
</dbReference>
<feature type="domain" description="Integrase p58-like C-terminal" evidence="5">
    <location>
        <begin position="990"/>
        <end position="1022"/>
    </location>
</feature>
<dbReference type="Pfam" id="PF22938">
    <property type="entry name" value="Integrase_p58_C"/>
    <property type="match status" value="1"/>
</dbReference>
<dbReference type="Pfam" id="PF17921">
    <property type="entry name" value="Integrase_H2C2"/>
    <property type="match status" value="1"/>
</dbReference>
<dbReference type="InterPro" id="IPR050951">
    <property type="entry name" value="Retrovirus_Pol_polyprotein"/>
</dbReference>
<dbReference type="GO" id="GO:0004519">
    <property type="term" value="F:endonuclease activity"/>
    <property type="evidence" value="ECO:0007669"/>
    <property type="project" value="UniProtKB-KW"/>
</dbReference>
<dbReference type="GO" id="GO:0003964">
    <property type="term" value="F:RNA-directed DNA polymerase activity"/>
    <property type="evidence" value="ECO:0007669"/>
    <property type="project" value="UniProtKB-EC"/>
</dbReference>
<organism evidence="6 7">
    <name type="scientific">Aromia moschata</name>
    <dbReference type="NCBI Taxonomy" id="1265417"/>
    <lineage>
        <taxon>Eukaryota</taxon>
        <taxon>Metazoa</taxon>
        <taxon>Ecdysozoa</taxon>
        <taxon>Arthropoda</taxon>
        <taxon>Hexapoda</taxon>
        <taxon>Insecta</taxon>
        <taxon>Pterygota</taxon>
        <taxon>Neoptera</taxon>
        <taxon>Endopterygota</taxon>
        <taxon>Coleoptera</taxon>
        <taxon>Polyphaga</taxon>
        <taxon>Cucujiformia</taxon>
        <taxon>Chrysomeloidea</taxon>
        <taxon>Cerambycidae</taxon>
        <taxon>Cerambycinae</taxon>
        <taxon>Callichromatini</taxon>
        <taxon>Aromia</taxon>
    </lineage>
</organism>
<feature type="compositionally biased region" description="Basic and acidic residues" evidence="3">
    <location>
        <begin position="22"/>
        <end position="43"/>
    </location>
</feature>
<dbReference type="InterPro" id="IPR054465">
    <property type="entry name" value="Integrase_p58-like_C"/>
</dbReference>
<evidence type="ECO:0000313" key="7">
    <source>
        <dbReference type="Proteomes" id="UP001162162"/>
    </source>
</evidence>